<dbReference type="InterPro" id="IPR037523">
    <property type="entry name" value="VOC_core"/>
</dbReference>
<dbReference type="InterPro" id="IPR029068">
    <property type="entry name" value="Glyas_Bleomycin-R_OHBP_Dase"/>
</dbReference>
<dbReference type="Proteomes" id="UP000031666">
    <property type="component" value="Unassembled WGS sequence"/>
</dbReference>
<comment type="caution">
    <text evidence="2">The sequence shown here is derived from an EMBL/GenBank/DDBJ whole genome shotgun (WGS) entry which is preliminary data.</text>
</comment>
<dbReference type="SUPFAM" id="SSF54593">
    <property type="entry name" value="Glyoxalase/Bleomycin resistance protein/Dihydroxybiphenyl dioxygenase"/>
    <property type="match status" value="1"/>
</dbReference>
<reference evidence="2 3" key="1">
    <citation type="submission" date="2015-01" db="EMBL/GenBank/DDBJ databases">
        <title>Vibrio sp. C94 JCM 19241 whole genome shotgun sequence.</title>
        <authorList>
            <person name="Sawabe T."/>
            <person name="Meirelles P."/>
            <person name="Feng G."/>
            <person name="Sayaka M."/>
            <person name="Hattori M."/>
            <person name="Ohkuma M."/>
        </authorList>
    </citation>
    <scope>NUCLEOTIDE SEQUENCE [LARGE SCALE GENOMIC DNA]</scope>
    <source>
        <strain evidence="3">JCM 19241</strain>
    </source>
</reference>
<dbReference type="PROSITE" id="PS51819">
    <property type="entry name" value="VOC"/>
    <property type="match status" value="1"/>
</dbReference>
<accession>A0A0B8QDM2</accession>
<organism evidence="2 3">
    <name type="scientific">Vibrio ishigakensis</name>
    <dbReference type="NCBI Taxonomy" id="1481914"/>
    <lineage>
        <taxon>Bacteria</taxon>
        <taxon>Pseudomonadati</taxon>
        <taxon>Pseudomonadota</taxon>
        <taxon>Gammaproteobacteria</taxon>
        <taxon>Vibrionales</taxon>
        <taxon>Vibrionaceae</taxon>
        <taxon>Vibrio</taxon>
    </lineage>
</organism>
<dbReference type="AlphaFoldDB" id="A0A0B8QDM2"/>
<dbReference type="InterPro" id="IPR004360">
    <property type="entry name" value="Glyas_Fos-R_dOase_dom"/>
</dbReference>
<name>A0A0B8QDM2_9VIBR</name>
<feature type="domain" description="VOC" evidence="1">
    <location>
        <begin position="3"/>
        <end position="128"/>
    </location>
</feature>
<dbReference type="Gene3D" id="3.10.180.10">
    <property type="entry name" value="2,3-Dihydroxybiphenyl 1,2-Dioxygenase, domain 1"/>
    <property type="match status" value="1"/>
</dbReference>
<dbReference type="STRING" id="1481914.JCM19241_2733"/>
<dbReference type="Pfam" id="PF00903">
    <property type="entry name" value="Glyoxalase"/>
    <property type="match status" value="1"/>
</dbReference>
<gene>
    <name evidence="2" type="ORF">JCM19241_2733</name>
</gene>
<evidence type="ECO:0000313" key="3">
    <source>
        <dbReference type="Proteomes" id="UP000031666"/>
    </source>
</evidence>
<reference evidence="2 3" key="2">
    <citation type="submission" date="2015-01" db="EMBL/GenBank/DDBJ databases">
        <authorList>
            <consortium name="NBRP consortium"/>
            <person name="Sawabe T."/>
            <person name="Meirelles P."/>
            <person name="Feng G."/>
            <person name="Sayaka M."/>
            <person name="Hattori M."/>
            <person name="Ohkuma M."/>
        </authorList>
    </citation>
    <scope>NUCLEOTIDE SEQUENCE [LARGE SCALE GENOMIC DNA]</scope>
    <source>
        <strain evidence="3">JCM 19241</strain>
    </source>
</reference>
<proteinExistence type="predicted"/>
<evidence type="ECO:0000259" key="1">
    <source>
        <dbReference type="PROSITE" id="PS51819"/>
    </source>
</evidence>
<protein>
    <submittedName>
        <fullName evidence="2">Glyoxalase family protein</fullName>
    </submittedName>
</protein>
<sequence length="141" mass="16538">MTKLEHANITVPSIDAAIEFLGVVAPDFRVRADKFNQASEYRWAHIGNDENYIALQEPKDIEEAKDARRPYFDFGVNHLALTVGDIEQSIRDLVRLGYQRNGDLSDEVSRKRVYFYDRAGFEWELVQYLSDDPQQRYRYDD</sequence>
<evidence type="ECO:0000313" key="2">
    <source>
        <dbReference type="EMBL" id="GAM73278.1"/>
    </source>
</evidence>
<dbReference type="EMBL" id="BBSC01000001">
    <property type="protein sequence ID" value="GAM73278.1"/>
    <property type="molecule type" value="Genomic_DNA"/>
</dbReference>